<dbReference type="Proteomes" id="UP000309550">
    <property type="component" value="Unassembled WGS sequence"/>
</dbReference>
<dbReference type="GO" id="GO:0032259">
    <property type="term" value="P:methylation"/>
    <property type="evidence" value="ECO:0007669"/>
    <property type="project" value="UniProtKB-KW"/>
</dbReference>
<dbReference type="CDD" id="cd02440">
    <property type="entry name" value="AdoMet_MTases"/>
    <property type="match status" value="1"/>
</dbReference>
<gene>
    <name evidence="2" type="ORF">FDT80_08080</name>
</gene>
<dbReference type="Gene3D" id="3.40.50.150">
    <property type="entry name" value="Vaccinia Virus protein VP39"/>
    <property type="match status" value="1"/>
</dbReference>
<reference evidence="2 3" key="1">
    <citation type="submission" date="2019-05" db="EMBL/GenBank/DDBJ databases">
        <title>Sulfitobacter sabulilitoris sp. nov., isolated from a marine sand.</title>
        <authorList>
            <person name="Yoon J.-H."/>
        </authorList>
    </citation>
    <scope>NUCLEOTIDE SEQUENCE [LARGE SCALE GENOMIC DNA]</scope>
    <source>
        <strain evidence="2 3">HSMS-29</strain>
    </source>
</reference>
<organism evidence="2 3">
    <name type="scientific">Sulfitobacter sabulilitoris</name>
    <dbReference type="NCBI Taxonomy" id="2562655"/>
    <lineage>
        <taxon>Bacteria</taxon>
        <taxon>Pseudomonadati</taxon>
        <taxon>Pseudomonadota</taxon>
        <taxon>Alphaproteobacteria</taxon>
        <taxon>Rhodobacterales</taxon>
        <taxon>Roseobacteraceae</taxon>
        <taxon>Sulfitobacter</taxon>
    </lineage>
</organism>
<dbReference type="AlphaFoldDB" id="A0A5S3PM95"/>
<protein>
    <submittedName>
        <fullName evidence="2">Methyltransferase domain-containing protein</fullName>
    </submittedName>
</protein>
<dbReference type="GO" id="GO:0003676">
    <property type="term" value="F:nucleic acid binding"/>
    <property type="evidence" value="ECO:0007669"/>
    <property type="project" value="InterPro"/>
</dbReference>
<evidence type="ECO:0000313" key="3">
    <source>
        <dbReference type="Proteomes" id="UP000309550"/>
    </source>
</evidence>
<keyword evidence="2" id="KW-0489">Methyltransferase</keyword>
<accession>A0A5S3PM95</accession>
<proteinExistence type="predicted"/>
<keyword evidence="2" id="KW-0808">Transferase</keyword>
<dbReference type="EMBL" id="VANS01000001">
    <property type="protein sequence ID" value="TMM55497.1"/>
    <property type="molecule type" value="Genomic_DNA"/>
</dbReference>
<dbReference type="PROSITE" id="PS00092">
    <property type="entry name" value="N6_MTASE"/>
    <property type="match status" value="1"/>
</dbReference>
<evidence type="ECO:0000313" key="2">
    <source>
        <dbReference type="EMBL" id="TMM55497.1"/>
    </source>
</evidence>
<dbReference type="OrthoDB" id="5489421at2"/>
<comment type="caution">
    <text evidence="2">The sequence shown here is derived from an EMBL/GenBank/DDBJ whole genome shotgun (WGS) entry which is preliminary data.</text>
</comment>
<dbReference type="PANTHER" id="PTHR47739">
    <property type="entry name" value="TRNA1(VAL) (ADENINE(37)-N6)-METHYLTRANSFERASE"/>
    <property type="match status" value="1"/>
</dbReference>
<dbReference type="InterPro" id="IPR050210">
    <property type="entry name" value="tRNA_Adenine-N(6)_MTase"/>
</dbReference>
<dbReference type="GO" id="GO:0008168">
    <property type="term" value="F:methyltransferase activity"/>
    <property type="evidence" value="ECO:0007669"/>
    <property type="project" value="UniProtKB-KW"/>
</dbReference>
<dbReference type="InterPro" id="IPR002052">
    <property type="entry name" value="DNA_methylase_N6_adenine_CS"/>
</dbReference>
<name>A0A5S3PM95_9RHOB</name>
<dbReference type="SUPFAM" id="SSF53335">
    <property type="entry name" value="S-adenosyl-L-methionine-dependent methyltransferases"/>
    <property type="match status" value="1"/>
</dbReference>
<dbReference type="PANTHER" id="PTHR47739:SF1">
    <property type="entry name" value="TRNA1(VAL) (ADENINE(37)-N6)-METHYLTRANSFERASE"/>
    <property type="match status" value="1"/>
</dbReference>
<dbReference type="RefSeq" id="WP_138661664.1">
    <property type="nucleotide sequence ID" value="NZ_VANS01000001.1"/>
</dbReference>
<sequence>MTGGSATDRAFSQSDLTHDAFLGGLLHLWQPRSGYRAGVDPVLLAASVDAQPGQRVLELGCGAGAAILCLGARVPGLRLTGVELQPAYADLARRNGAQAGLEVVTADLTDLPPDLRQRQFDHVIANPPYFDRSASRASGNARREPSLGESVPLSQWVRVAGKRLAPKGYAHFIHRAERLPELMRALADDMGSIEVLPLAPRVGRRAELIILRARKSGRAAFRLYAPLVMHEGPRHLRDGDSYVPAIRAVLRDGAGLKFQAALSRH</sequence>
<keyword evidence="3" id="KW-1185">Reference proteome</keyword>
<dbReference type="InterPro" id="IPR041698">
    <property type="entry name" value="Methyltransf_25"/>
</dbReference>
<dbReference type="Pfam" id="PF13649">
    <property type="entry name" value="Methyltransf_25"/>
    <property type="match status" value="1"/>
</dbReference>
<evidence type="ECO:0000259" key="1">
    <source>
        <dbReference type="Pfam" id="PF13649"/>
    </source>
</evidence>
<dbReference type="InterPro" id="IPR029063">
    <property type="entry name" value="SAM-dependent_MTases_sf"/>
</dbReference>
<feature type="domain" description="Methyltransferase" evidence="1">
    <location>
        <begin position="56"/>
        <end position="126"/>
    </location>
</feature>